<dbReference type="EMBL" id="JNVC02000001">
    <property type="protein sequence ID" value="KEZ53985.1"/>
    <property type="molecule type" value="Genomic_DNA"/>
</dbReference>
<proteinExistence type="predicted"/>
<name>A0A084H323_METID</name>
<dbReference type="InterPro" id="IPR001279">
    <property type="entry name" value="Metallo-B-lactamas"/>
</dbReference>
<protein>
    <submittedName>
        <fullName evidence="2">Beta-lactamase</fullName>
    </submittedName>
</protein>
<evidence type="ECO:0000259" key="1">
    <source>
        <dbReference type="SMART" id="SM00849"/>
    </source>
</evidence>
<organism evidence="2 3">
    <name type="scientific">Metabacillus indicus</name>
    <name type="common">Bacillus indicus</name>
    <dbReference type="NCBI Taxonomy" id="246786"/>
    <lineage>
        <taxon>Bacteria</taxon>
        <taxon>Bacillati</taxon>
        <taxon>Bacillota</taxon>
        <taxon>Bacilli</taxon>
        <taxon>Bacillales</taxon>
        <taxon>Bacillaceae</taxon>
        <taxon>Metabacillus</taxon>
    </lineage>
</organism>
<evidence type="ECO:0000313" key="3">
    <source>
        <dbReference type="Proteomes" id="UP000028549"/>
    </source>
</evidence>
<dbReference type="SMART" id="SM00849">
    <property type="entry name" value="Lactamase_B"/>
    <property type="match status" value="1"/>
</dbReference>
<dbReference type="SUPFAM" id="SSF56281">
    <property type="entry name" value="Metallo-hydrolase/oxidoreductase"/>
    <property type="match status" value="1"/>
</dbReference>
<dbReference type="Proteomes" id="UP000028549">
    <property type="component" value="Unassembled WGS sequence"/>
</dbReference>
<dbReference type="InterPro" id="IPR036866">
    <property type="entry name" value="RibonucZ/Hydroxyglut_hydro"/>
</dbReference>
<dbReference type="Pfam" id="PF00753">
    <property type="entry name" value="Lactamase_B"/>
    <property type="match status" value="1"/>
</dbReference>
<dbReference type="CDD" id="cd07726">
    <property type="entry name" value="ST1585-like_MBL-fold"/>
    <property type="match status" value="1"/>
</dbReference>
<accession>A0A084H323</accession>
<dbReference type="AlphaFoldDB" id="A0A084H323"/>
<dbReference type="STRING" id="246786.GS18_0203390"/>
<comment type="caution">
    <text evidence="2">The sequence shown here is derived from an EMBL/GenBank/DDBJ whole genome shotgun (WGS) entry which is preliminary data.</text>
</comment>
<dbReference type="PANTHER" id="PTHR42951">
    <property type="entry name" value="METALLO-BETA-LACTAMASE DOMAIN-CONTAINING"/>
    <property type="match status" value="1"/>
</dbReference>
<reference evidence="2 3" key="1">
    <citation type="journal article" date="2005" name="Int. J. Syst. Evol. Microbiol.">
        <title>Bacillus cibi sp. nov., isolated from jeotgal, a traditional Korean fermented seafood.</title>
        <authorList>
            <person name="Yoon J.H."/>
            <person name="Lee C.H."/>
            <person name="Oh T.K."/>
        </authorList>
    </citation>
    <scope>NUCLEOTIDE SEQUENCE [LARGE SCALE GENOMIC DNA]</scope>
    <source>
        <strain evidence="2 3">DSM 16189</strain>
    </source>
</reference>
<dbReference type="InterPro" id="IPR037482">
    <property type="entry name" value="ST1585_MBL-fold"/>
</dbReference>
<keyword evidence="3" id="KW-1185">Reference proteome</keyword>
<evidence type="ECO:0000313" key="2">
    <source>
        <dbReference type="EMBL" id="KEZ53985.1"/>
    </source>
</evidence>
<dbReference type="PANTHER" id="PTHR42951:SF22">
    <property type="entry name" value="METALLO BETA-LACTAMASE SUPERFAMILY LIPOPROTEIN"/>
    <property type="match status" value="1"/>
</dbReference>
<dbReference type="Gene3D" id="3.60.15.10">
    <property type="entry name" value="Ribonuclease Z/Hydroxyacylglutathione hydrolase-like"/>
    <property type="match status" value="1"/>
</dbReference>
<sequence>MDERSAIIDSHDLGMTGRTSSYVLLEENITLFEPSSSPSVPHIKNGLNDLGVRLEDISYIIVTHVHLDHAGGAGLLLESCPNAKVVVHPKGARHLIDPGRLIAGAKTVYGEQFDGLFSPIVPVPEDRILTMSDGESIGIGPDSKLTFYDTPGHANHHFSILDHKSMSMYTGDTIGIYYQELLSEGLEFYLPSTSPNQFNPEAMLKAADFFDSLDLNAIHFSHFGVSRNPKAATAALREWLPVFIRAVETGAGQTGVQSLEKAAEHVKMELQKEIYSYLDQKGIPRTHSVYRILDLDLSVCAMGLVDAYAKKIKS</sequence>
<dbReference type="OrthoDB" id="9761531at2"/>
<feature type="domain" description="Metallo-beta-lactamase" evidence="1">
    <location>
        <begin position="18"/>
        <end position="222"/>
    </location>
</feature>
<gene>
    <name evidence="2" type="ORF">GS18_0203390</name>
</gene>
<dbReference type="InterPro" id="IPR050855">
    <property type="entry name" value="NDM-1-like"/>
</dbReference>